<organism evidence="1 2">
    <name type="scientific">Ixodes persulcatus</name>
    <name type="common">Taiga tick</name>
    <dbReference type="NCBI Taxonomy" id="34615"/>
    <lineage>
        <taxon>Eukaryota</taxon>
        <taxon>Metazoa</taxon>
        <taxon>Ecdysozoa</taxon>
        <taxon>Arthropoda</taxon>
        <taxon>Chelicerata</taxon>
        <taxon>Arachnida</taxon>
        <taxon>Acari</taxon>
        <taxon>Parasitiformes</taxon>
        <taxon>Ixodida</taxon>
        <taxon>Ixodoidea</taxon>
        <taxon>Ixodidae</taxon>
        <taxon>Ixodinae</taxon>
        <taxon>Ixodes</taxon>
    </lineage>
</organism>
<proteinExistence type="predicted"/>
<gene>
    <name evidence="1" type="ORF">HPB47_001295</name>
</gene>
<evidence type="ECO:0000313" key="1">
    <source>
        <dbReference type="EMBL" id="KAG0422912.1"/>
    </source>
</evidence>
<dbReference type="Proteomes" id="UP000805193">
    <property type="component" value="Unassembled WGS sequence"/>
</dbReference>
<keyword evidence="2" id="KW-1185">Reference proteome</keyword>
<comment type="caution">
    <text evidence="1">The sequence shown here is derived from an EMBL/GenBank/DDBJ whole genome shotgun (WGS) entry which is preliminary data.</text>
</comment>
<evidence type="ECO:0000313" key="2">
    <source>
        <dbReference type="Proteomes" id="UP000805193"/>
    </source>
</evidence>
<sequence>MSRTLALFLGLLACGLFLLASLPNAIEPASRASSRHRLPTLLAYEGEAEVHTFFCDTHPSTCPSVAFTAASGWQGGIPGLRDLHLYSAHYDDRVMVHGGKNRHHVRMLGVVKSEDADATRLFCQFWYAELPRPIVVESERTEIWLQSWDGASTHPGQYYRPFVFSCPVPYNISHALPAGPRNASLVAEPCACPSNSLPLPIINAPTDAKKRGIAVCVKGLDFAEDISARLVEWLELQFLLGADRIFFYVFDVHPKVDLVLHYYRRFRNVHFEKLRLPGLDETNAPLRRRSYLANNTWQKRRHELIPYNDCYYRHIPTHHFVLLVDVDEVVVPRKRLSWIEALDEVVSDTPGVLATYASFAVPNAYFFERFEREPSWSWFLGRTTRSANFTRPGFAVKSFFTTNSSLAVFNHYTLVPLYTKIQRVALLSRDLIQLNHYREGCPREMDAQCRDDYFRYTVRDVTLRRFEAKLRRKVEEAKRGLKIKFLVQV</sequence>
<name>A0AC60PPF2_IXOPE</name>
<protein>
    <submittedName>
        <fullName evidence="1">Uncharacterized protein</fullName>
    </submittedName>
</protein>
<accession>A0AC60PPF2</accession>
<dbReference type="EMBL" id="JABSTQ010010165">
    <property type="protein sequence ID" value="KAG0422912.1"/>
    <property type="molecule type" value="Genomic_DNA"/>
</dbReference>
<reference evidence="1 2" key="1">
    <citation type="journal article" date="2020" name="Cell">
        <title>Large-Scale Comparative Analyses of Tick Genomes Elucidate Their Genetic Diversity and Vector Capacities.</title>
        <authorList>
            <consortium name="Tick Genome and Microbiome Consortium (TIGMIC)"/>
            <person name="Jia N."/>
            <person name="Wang J."/>
            <person name="Shi W."/>
            <person name="Du L."/>
            <person name="Sun Y."/>
            <person name="Zhan W."/>
            <person name="Jiang J.F."/>
            <person name="Wang Q."/>
            <person name="Zhang B."/>
            <person name="Ji P."/>
            <person name="Bell-Sakyi L."/>
            <person name="Cui X.M."/>
            <person name="Yuan T.T."/>
            <person name="Jiang B.G."/>
            <person name="Yang W.F."/>
            <person name="Lam T.T."/>
            <person name="Chang Q.C."/>
            <person name="Ding S.J."/>
            <person name="Wang X.J."/>
            <person name="Zhu J.G."/>
            <person name="Ruan X.D."/>
            <person name="Zhao L."/>
            <person name="Wei J.T."/>
            <person name="Ye R.Z."/>
            <person name="Que T.C."/>
            <person name="Du C.H."/>
            <person name="Zhou Y.H."/>
            <person name="Cheng J.X."/>
            <person name="Dai P.F."/>
            <person name="Guo W.B."/>
            <person name="Han X.H."/>
            <person name="Huang E.J."/>
            <person name="Li L.F."/>
            <person name="Wei W."/>
            <person name="Gao Y.C."/>
            <person name="Liu J.Z."/>
            <person name="Shao H.Z."/>
            <person name="Wang X."/>
            <person name="Wang C.C."/>
            <person name="Yang T.C."/>
            <person name="Huo Q.B."/>
            <person name="Li W."/>
            <person name="Chen H.Y."/>
            <person name="Chen S.E."/>
            <person name="Zhou L.G."/>
            <person name="Ni X.B."/>
            <person name="Tian J.H."/>
            <person name="Sheng Y."/>
            <person name="Liu T."/>
            <person name="Pan Y.S."/>
            <person name="Xia L.Y."/>
            <person name="Li J."/>
            <person name="Zhao F."/>
            <person name="Cao W.C."/>
        </authorList>
    </citation>
    <scope>NUCLEOTIDE SEQUENCE [LARGE SCALE GENOMIC DNA]</scope>
    <source>
        <strain evidence="1">Iper-2018</strain>
    </source>
</reference>